<dbReference type="SUPFAM" id="SSF50729">
    <property type="entry name" value="PH domain-like"/>
    <property type="match status" value="1"/>
</dbReference>
<feature type="domain" description="PID" evidence="3">
    <location>
        <begin position="64"/>
        <end position="148"/>
    </location>
</feature>
<dbReference type="Pfam" id="PF00640">
    <property type="entry name" value="PID"/>
    <property type="match status" value="1"/>
</dbReference>
<feature type="signal peptide" evidence="2">
    <location>
        <begin position="1"/>
        <end position="18"/>
    </location>
</feature>
<protein>
    <recommendedName>
        <fullName evidence="3">PID domain-containing protein</fullName>
    </recommendedName>
</protein>
<dbReference type="PROSITE" id="PS01179">
    <property type="entry name" value="PID"/>
    <property type="match status" value="1"/>
</dbReference>
<dbReference type="Proteomes" id="UP000694424">
    <property type="component" value="Unplaced"/>
</dbReference>
<evidence type="ECO:0000259" key="3">
    <source>
        <dbReference type="PROSITE" id="PS01179"/>
    </source>
</evidence>
<name>A0A8B9S9J0_APTOW</name>
<keyword evidence="1" id="KW-0677">Repeat</keyword>
<dbReference type="GO" id="GO:0006355">
    <property type="term" value="P:regulation of DNA-templated transcription"/>
    <property type="evidence" value="ECO:0007669"/>
    <property type="project" value="TreeGrafter"/>
</dbReference>
<sequence>VWSFPCLPLLRLCPVSQGDWAPSCPGIIAALPPRWLWLSADGQPCPWDECPEGPGSRAVPLQCFAVRSLGWVEMSEEELAPGKSSIAVNNCIRQLSLHQHGPPGTWGEGRAMLLLLESQTLKLVDPQDQALLHAQPVASIRVWGVGRDSGRWEPPGPRGAWARGFVLGGPRGGPCMPGLGAVRDLL</sequence>
<reference evidence="4" key="1">
    <citation type="submission" date="2025-08" db="UniProtKB">
        <authorList>
            <consortium name="Ensembl"/>
        </authorList>
    </citation>
    <scope>IDENTIFICATION</scope>
</reference>
<dbReference type="Gene3D" id="2.30.29.30">
    <property type="entry name" value="Pleckstrin-homology domain (PH domain)/Phosphotyrosine-binding domain (PTB)"/>
    <property type="match status" value="1"/>
</dbReference>
<dbReference type="InterPro" id="IPR011993">
    <property type="entry name" value="PH-like_dom_sf"/>
</dbReference>
<accession>A0A8B9S9J0</accession>
<dbReference type="GO" id="GO:0001540">
    <property type="term" value="F:amyloid-beta binding"/>
    <property type="evidence" value="ECO:0007669"/>
    <property type="project" value="InterPro"/>
</dbReference>
<reference evidence="4" key="2">
    <citation type="submission" date="2025-09" db="UniProtKB">
        <authorList>
            <consortium name="Ensembl"/>
        </authorList>
    </citation>
    <scope>IDENTIFICATION</scope>
</reference>
<dbReference type="Ensembl" id="ENSAOWT00000019288.1">
    <property type="protein sequence ID" value="ENSAOWP00000016987.1"/>
    <property type="gene ID" value="ENSAOWG00000011601.1"/>
</dbReference>
<dbReference type="AlphaFoldDB" id="A0A8B9S9J0"/>
<evidence type="ECO:0000256" key="1">
    <source>
        <dbReference type="ARBA" id="ARBA00022737"/>
    </source>
</evidence>
<proteinExistence type="predicted"/>
<keyword evidence="2" id="KW-0732">Signal</keyword>
<keyword evidence="5" id="KW-1185">Reference proteome</keyword>
<evidence type="ECO:0000313" key="5">
    <source>
        <dbReference type="Proteomes" id="UP000694424"/>
    </source>
</evidence>
<dbReference type="SMART" id="SM00462">
    <property type="entry name" value="PTB"/>
    <property type="match status" value="1"/>
</dbReference>
<evidence type="ECO:0000256" key="2">
    <source>
        <dbReference type="SAM" id="SignalP"/>
    </source>
</evidence>
<dbReference type="InterPro" id="IPR039576">
    <property type="entry name" value="APBB1/2/3"/>
</dbReference>
<evidence type="ECO:0000313" key="4">
    <source>
        <dbReference type="Ensembl" id="ENSAOWP00000016987.1"/>
    </source>
</evidence>
<dbReference type="GO" id="GO:0005737">
    <property type="term" value="C:cytoplasm"/>
    <property type="evidence" value="ECO:0007669"/>
    <property type="project" value="TreeGrafter"/>
</dbReference>
<feature type="chain" id="PRO_5034305479" description="PID domain-containing protein" evidence="2">
    <location>
        <begin position="19"/>
        <end position="186"/>
    </location>
</feature>
<dbReference type="PANTHER" id="PTHR14058:SF5">
    <property type="entry name" value="AMYLOID BETA PRECURSOR PROTEIN BINDING FAMILY B MEMBER 1"/>
    <property type="match status" value="1"/>
</dbReference>
<organism evidence="4 5">
    <name type="scientific">Apteryx owenii</name>
    <name type="common">Little spotted kiwi</name>
    <dbReference type="NCBI Taxonomy" id="8824"/>
    <lineage>
        <taxon>Eukaryota</taxon>
        <taxon>Metazoa</taxon>
        <taxon>Chordata</taxon>
        <taxon>Craniata</taxon>
        <taxon>Vertebrata</taxon>
        <taxon>Euteleostomi</taxon>
        <taxon>Archelosauria</taxon>
        <taxon>Archosauria</taxon>
        <taxon>Dinosauria</taxon>
        <taxon>Saurischia</taxon>
        <taxon>Theropoda</taxon>
        <taxon>Coelurosauria</taxon>
        <taxon>Aves</taxon>
        <taxon>Palaeognathae</taxon>
        <taxon>Apterygiformes</taxon>
        <taxon>Apterygidae</taxon>
        <taxon>Apteryx</taxon>
    </lineage>
</organism>
<dbReference type="PANTHER" id="PTHR14058">
    <property type="entry name" value="AMYLOID BETA A4 PRECURSOR PROTEIN-BINDING FAMILY B"/>
    <property type="match status" value="1"/>
</dbReference>
<dbReference type="InterPro" id="IPR006020">
    <property type="entry name" value="PTB/PI_dom"/>
</dbReference>
<dbReference type="GO" id="GO:0005634">
    <property type="term" value="C:nucleus"/>
    <property type="evidence" value="ECO:0007669"/>
    <property type="project" value="TreeGrafter"/>
</dbReference>